<dbReference type="CDD" id="cd00090">
    <property type="entry name" value="HTH_ARSR"/>
    <property type="match status" value="1"/>
</dbReference>
<name>A0A7U4LFG2_9SPHN</name>
<dbReference type="GO" id="GO:0043200">
    <property type="term" value="P:response to amino acid"/>
    <property type="evidence" value="ECO:0007669"/>
    <property type="project" value="TreeGrafter"/>
</dbReference>
<evidence type="ECO:0000313" key="6">
    <source>
        <dbReference type="Proteomes" id="UP000032300"/>
    </source>
</evidence>
<dbReference type="InterPro" id="IPR036388">
    <property type="entry name" value="WH-like_DNA-bd_sf"/>
</dbReference>
<dbReference type="GO" id="GO:0006355">
    <property type="term" value="P:regulation of DNA-templated transcription"/>
    <property type="evidence" value="ECO:0007669"/>
    <property type="project" value="UniProtKB-ARBA"/>
</dbReference>
<dbReference type="SUPFAM" id="SSF46785">
    <property type="entry name" value="Winged helix' DNA-binding domain"/>
    <property type="match status" value="1"/>
</dbReference>
<dbReference type="InterPro" id="IPR036390">
    <property type="entry name" value="WH_DNA-bd_sf"/>
</dbReference>
<dbReference type="Pfam" id="PF01037">
    <property type="entry name" value="AsnC_trans_reg"/>
    <property type="match status" value="1"/>
</dbReference>
<dbReference type="PANTHER" id="PTHR30154:SF34">
    <property type="entry name" value="TRANSCRIPTIONAL REGULATOR AZLB"/>
    <property type="match status" value="1"/>
</dbReference>
<evidence type="ECO:0000259" key="4">
    <source>
        <dbReference type="PROSITE" id="PS50956"/>
    </source>
</evidence>
<dbReference type="GO" id="GO:0005829">
    <property type="term" value="C:cytosol"/>
    <property type="evidence" value="ECO:0007669"/>
    <property type="project" value="TreeGrafter"/>
</dbReference>
<dbReference type="PRINTS" id="PR00033">
    <property type="entry name" value="HTHASNC"/>
</dbReference>
<dbReference type="InterPro" id="IPR011991">
    <property type="entry name" value="ArsR-like_HTH"/>
</dbReference>
<protein>
    <submittedName>
        <fullName evidence="5">AsnC family transcriptional regulator</fullName>
    </submittedName>
</protein>
<dbReference type="SMART" id="SM00344">
    <property type="entry name" value="HTH_ASNC"/>
    <property type="match status" value="1"/>
</dbReference>
<dbReference type="Pfam" id="PF13412">
    <property type="entry name" value="HTH_24"/>
    <property type="match status" value="1"/>
</dbReference>
<dbReference type="GO" id="GO:0043565">
    <property type="term" value="F:sequence-specific DNA binding"/>
    <property type="evidence" value="ECO:0007669"/>
    <property type="project" value="InterPro"/>
</dbReference>
<dbReference type="PANTHER" id="PTHR30154">
    <property type="entry name" value="LEUCINE-RESPONSIVE REGULATORY PROTEIN"/>
    <property type="match status" value="1"/>
</dbReference>
<dbReference type="Proteomes" id="UP000032300">
    <property type="component" value="Chromosome"/>
</dbReference>
<keyword evidence="2" id="KW-0238">DNA-binding</keyword>
<dbReference type="EMBL" id="CP010836">
    <property type="protein sequence ID" value="AJP72410.1"/>
    <property type="molecule type" value="Genomic_DNA"/>
</dbReference>
<evidence type="ECO:0000256" key="2">
    <source>
        <dbReference type="ARBA" id="ARBA00023125"/>
    </source>
</evidence>
<keyword evidence="6" id="KW-1185">Reference proteome</keyword>
<dbReference type="KEGG" id="sphi:TS85_12365"/>
<dbReference type="InterPro" id="IPR019888">
    <property type="entry name" value="Tscrpt_reg_AsnC-like"/>
</dbReference>
<dbReference type="SUPFAM" id="SSF54909">
    <property type="entry name" value="Dimeric alpha+beta barrel"/>
    <property type="match status" value="1"/>
</dbReference>
<evidence type="ECO:0000256" key="3">
    <source>
        <dbReference type="ARBA" id="ARBA00023163"/>
    </source>
</evidence>
<keyword evidence="1" id="KW-0805">Transcription regulation</keyword>
<dbReference type="InterPro" id="IPR019887">
    <property type="entry name" value="Tscrpt_reg_AsnC/Lrp_C"/>
</dbReference>
<keyword evidence="3" id="KW-0804">Transcription</keyword>
<dbReference type="PROSITE" id="PS50956">
    <property type="entry name" value="HTH_ASNC_2"/>
    <property type="match status" value="1"/>
</dbReference>
<evidence type="ECO:0000313" key="5">
    <source>
        <dbReference type="EMBL" id="AJP72410.1"/>
    </source>
</evidence>
<proteinExistence type="predicted"/>
<sequence length="160" mass="17583">MQRKKHLHRIDAIDRRILAELQIDGGLSHADLAERVGASAASCWRRVKALEAAGVLQATVRLVDPAAVGRGVNVLCNLRVRSHTREVRASFEAFVRSRPEILDCYSMSGDWDYLLRVVAADVADYERFLMGTLLEHPSVGAASSHFALAQVKHTTAIPIG</sequence>
<dbReference type="AlphaFoldDB" id="A0A7U4LFG2"/>
<accession>A0A7U4LFG2</accession>
<organism evidence="5 6">
    <name type="scientific">Sphingomonas hengshuiensis</name>
    <dbReference type="NCBI Taxonomy" id="1609977"/>
    <lineage>
        <taxon>Bacteria</taxon>
        <taxon>Pseudomonadati</taxon>
        <taxon>Pseudomonadota</taxon>
        <taxon>Alphaproteobacteria</taxon>
        <taxon>Sphingomonadales</taxon>
        <taxon>Sphingomonadaceae</taxon>
        <taxon>Sphingomonas</taxon>
    </lineage>
</organism>
<dbReference type="InterPro" id="IPR000485">
    <property type="entry name" value="AsnC-type_HTH_dom"/>
</dbReference>
<feature type="domain" description="HTH asnC-type" evidence="4">
    <location>
        <begin position="10"/>
        <end position="71"/>
    </location>
</feature>
<dbReference type="Gene3D" id="3.30.70.920">
    <property type="match status" value="1"/>
</dbReference>
<dbReference type="InterPro" id="IPR011008">
    <property type="entry name" value="Dimeric_a/b-barrel"/>
</dbReference>
<evidence type="ECO:0000256" key="1">
    <source>
        <dbReference type="ARBA" id="ARBA00023015"/>
    </source>
</evidence>
<gene>
    <name evidence="5" type="ORF">TS85_12365</name>
</gene>
<dbReference type="Gene3D" id="1.10.10.10">
    <property type="entry name" value="Winged helix-like DNA-binding domain superfamily/Winged helix DNA-binding domain"/>
    <property type="match status" value="1"/>
</dbReference>
<reference evidence="5 6" key="2">
    <citation type="submission" date="2015-02" db="EMBL/GenBank/DDBJ databases">
        <title>The complete genome of Sphingomonas hengshuiensis sp. WHSC-8 isolated from soil of Hengshui Lake.</title>
        <authorList>
            <person name="Wei S."/>
            <person name="Guo J."/>
            <person name="Su C."/>
            <person name="Wu R."/>
            <person name="Zhang Z."/>
            <person name="Liang K."/>
            <person name="Li H."/>
            <person name="Wang T."/>
            <person name="Liu H."/>
            <person name="Zhang C."/>
            <person name="Li Z."/>
            <person name="Wang Q."/>
            <person name="Meng J."/>
        </authorList>
    </citation>
    <scope>NUCLEOTIDE SEQUENCE [LARGE SCALE GENOMIC DNA]</scope>
    <source>
        <strain evidence="5 6">WHSC-8</strain>
    </source>
</reference>
<reference evidence="5 6" key="1">
    <citation type="journal article" date="2015" name="Int. J. Syst. Evol. Microbiol.">
        <title>Sphingomonas hengshuiensis sp. nov., isolated from lake wetland.</title>
        <authorList>
            <person name="Wei S."/>
            <person name="Wang T."/>
            <person name="Liu H."/>
            <person name="Zhang C."/>
            <person name="Guo J."/>
            <person name="Wang Q."/>
            <person name="Liang K."/>
            <person name="Zhang Z."/>
        </authorList>
    </citation>
    <scope>NUCLEOTIDE SEQUENCE [LARGE SCALE GENOMIC DNA]</scope>
    <source>
        <strain evidence="5 6">WHSC-8</strain>
    </source>
</reference>